<keyword evidence="5" id="KW-0233">DNA recombination</keyword>
<evidence type="ECO:0000256" key="5">
    <source>
        <dbReference type="ARBA" id="ARBA00023172"/>
    </source>
</evidence>
<dbReference type="STRING" id="234267.Acid_7037"/>
<dbReference type="GO" id="GO:0006310">
    <property type="term" value="P:DNA recombination"/>
    <property type="evidence" value="ECO:0007669"/>
    <property type="project" value="UniProtKB-KW"/>
</dbReference>
<dbReference type="InterPro" id="IPR013765">
    <property type="entry name" value="DNA_recomb/repair_RecA"/>
</dbReference>
<dbReference type="OrthoDB" id="110850at2"/>
<dbReference type="EMBL" id="CP000473">
    <property type="protein sequence ID" value="ABJ87950.1"/>
    <property type="molecule type" value="Genomic_DNA"/>
</dbReference>
<dbReference type="HOGENOM" id="CLU_056547_0_0_0"/>
<dbReference type="GO" id="GO:0006281">
    <property type="term" value="P:DNA repair"/>
    <property type="evidence" value="ECO:0007669"/>
    <property type="project" value="InterPro"/>
</dbReference>
<gene>
    <name evidence="7" type="ordered locus">Acid_7037</name>
</gene>
<dbReference type="Pfam" id="PF00154">
    <property type="entry name" value="RecA_N"/>
    <property type="match status" value="1"/>
</dbReference>
<dbReference type="InterPro" id="IPR049428">
    <property type="entry name" value="RecA-like_N"/>
</dbReference>
<evidence type="ECO:0000256" key="3">
    <source>
        <dbReference type="ARBA" id="ARBA00022741"/>
    </source>
</evidence>
<dbReference type="SUPFAM" id="SSF52540">
    <property type="entry name" value="P-loop containing nucleoside triphosphate hydrolases"/>
    <property type="match status" value="1"/>
</dbReference>
<dbReference type="PANTHER" id="PTHR45900:SF1">
    <property type="entry name" value="MITOCHONDRIAL DNA REPAIR PROTEIN RECA HOMOLOG-RELATED"/>
    <property type="match status" value="1"/>
</dbReference>
<sequence>MGAAVLKKQFESVLGGAQDWQSRPEPELVPTGVADVDSATGGLPRGCLTEIVGPASSGRTSLLLSILAAATARQETCALVDAEDAFAPHSAADAGVQLSRLLWVRCGHSAEHALKAADLLIQGGGFGLVVMDLGDTAPATARRISLTSWFRLRRAVEHTPTVLLSIARQANAKTCASLVIECGRRQERWSGTRHVSRLLRGFDVRAQSMKRRTLCSPVFTARAI</sequence>
<name>Q01QX0_SOLUE</name>
<evidence type="ECO:0000259" key="6">
    <source>
        <dbReference type="Pfam" id="PF00154"/>
    </source>
</evidence>
<dbReference type="eggNOG" id="COG0468">
    <property type="taxonomic scope" value="Bacteria"/>
</dbReference>
<feature type="domain" description="RecA-like N-terminal" evidence="6">
    <location>
        <begin position="26"/>
        <end position="132"/>
    </location>
</feature>
<dbReference type="GO" id="GO:0003697">
    <property type="term" value="F:single-stranded DNA binding"/>
    <property type="evidence" value="ECO:0007669"/>
    <property type="project" value="InterPro"/>
</dbReference>
<reference evidence="7" key="1">
    <citation type="submission" date="2006-10" db="EMBL/GenBank/DDBJ databases">
        <title>Complete sequence of Solibacter usitatus Ellin6076.</title>
        <authorList>
            <consortium name="US DOE Joint Genome Institute"/>
            <person name="Copeland A."/>
            <person name="Lucas S."/>
            <person name="Lapidus A."/>
            <person name="Barry K."/>
            <person name="Detter J.C."/>
            <person name="Glavina del Rio T."/>
            <person name="Hammon N."/>
            <person name="Israni S."/>
            <person name="Dalin E."/>
            <person name="Tice H."/>
            <person name="Pitluck S."/>
            <person name="Thompson L.S."/>
            <person name="Brettin T."/>
            <person name="Bruce D."/>
            <person name="Han C."/>
            <person name="Tapia R."/>
            <person name="Gilna P."/>
            <person name="Schmutz J."/>
            <person name="Larimer F."/>
            <person name="Land M."/>
            <person name="Hauser L."/>
            <person name="Kyrpides N."/>
            <person name="Mikhailova N."/>
            <person name="Janssen P.H."/>
            <person name="Kuske C.R."/>
            <person name="Richardson P."/>
        </authorList>
    </citation>
    <scope>NUCLEOTIDE SEQUENCE</scope>
    <source>
        <strain evidence="7">Ellin6076</strain>
    </source>
</reference>
<dbReference type="Gene3D" id="3.40.50.300">
    <property type="entry name" value="P-loop containing nucleotide triphosphate hydrolases"/>
    <property type="match status" value="1"/>
</dbReference>
<dbReference type="KEGG" id="sus:Acid_7037"/>
<comment type="similarity">
    <text evidence="1">Belongs to the RecA family.</text>
</comment>
<protein>
    <recommendedName>
        <fullName evidence="2">Protein RecA</fullName>
    </recommendedName>
</protein>
<dbReference type="InParanoid" id="Q01QX0"/>
<evidence type="ECO:0000313" key="7">
    <source>
        <dbReference type="EMBL" id="ABJ87950.1"/>
    </source>
</evidence>
<dbReference type="AlphaFoldDB" id="Q01QX0"/>
<proteinExistence type="inferred from homology"/>
<organism evidence="7">
    <name type="scientific">Solibacter usitatus (strain Ellin6076)</name>
    <dbReference type="NCBI Taxonomy" id="234267"/>
    <lineage>
        <taxon>Bacteria</taxon>
        <taxon>Pseudomonadati</taxon>
        <taxon>Acidobacteriota</taxon>
        <taxon>Terriglobia</taxon>
        <taxon>Bryobacterales</taxon>
        <taxon>Solibacteraceae</taxon>
        <taxon>Candidatus Solibacter</taxon>
    </lineage>
</organism>
<dbReference type="InterPro" id="IPR027417">
    <property type="entry name" value="P-loop_NTPase"/>
</dbReference>
<accession>Q01QX0</accession>
<evidence type="ECO:0000256" key="4">
    <source>
        <dbReference type="ARBA" id="ARBA00022840"/>
    </source>
</evidence>
<evidence type="ECO:0000256" key="1">
    <source>
        <dbReference type="ARBA" id="ARBA00009391"/>
    </source>
</evidence>
<evidence type="ECO:0000256" key="2">
    <source>
        <dbReference type="ARBA" id="ARBA00015553"/>
    </source>
</evidence>
<keyword evidence="4" id="KW-0067">ATP-binding</keyword>
<keyword evidence="3" id="KW-0547">Nucleotide-binding</keyword>
<dbReference type="GO" id="GO:0005524">
    <property type="term" value="F:ATP binding"/>
    <property type="evidence" value="ECO:0007669"/>
    <property type="project" value="UniProtKB-KW"/>
</dbReference>
<dbReference type="PANTHER" id="PTHR45900">
    <property type="entry name" value="RECA"/>
    <property type="match status" value="1"/>
</dbReference>